<organism evidence="5 7">
    <name type="scientific">Bacteroides finegoldii</name>
    <dbReference type="NCBI Taxonomy" id="338188"/>
    <lineage>
        <taxon>Bacteria</taxon>
        <taxon>Pseudomonadati</taxon>
        <taxon>Bacteroidota</taxon>
        <taxon>Bacteroidia</taxon>
        <taxon>Bacteroidales</taxon>
        <taxon>Bacteroidaceae</taxon>
        <taxon>Bacteroides</taxon>
    </lineage>
</organism>
<comment type="similarity">
    <text evidence="1">Belongs to the 'phage' integrase family.</text>
</comment>
<evidence type="ECO:0000313" key="6">
    <source>
        <dbReference type="EMBL" id="KAA5254275.1"/>
    </source>
</evidence>
<dbReference type="GO" id="GO:0015074">
    <property type="term" value="P:DNA integration"/>
    <property type="evidence" value="ECO:0007669"/>
    <property type="project" value="InterPro"/>
</dbReference>
<dbReference type="SUPFAM" id="SSF56349">
    <property type="entry name" value="DNA breaking-rejoining enzymes"/>
    <property type="match status" value="1"/>
</dbReference>
<accession>A0A7J4YK44</accession>
<comment type="caution">
    <text evidence="5">The sequence shown here is derived from an EMBL/GenBank/DDBJ whole genome shotgun (WGS) entry which is preliminary data.</text>
</comment>
<dbReference type="PANTHER" id="PTHR30349:SF64">
    <property type="entry name" value="PROPHAGE INTEGRASE INTD-RELATED"/>
    <property type="match status" value="1"/>
</dbReference>
<dbReference type="AlphaFoldDB" id="A0A7J4YK44"/>
<dbReference type="InterPro" id="IPR002104">
    <property type="entry name" value="Integrase_catalytic"/>
</dbReference>
<dbReference type="GeneID" id="92987226"/>
<dbReference type="GO" id="GO:0006310">
    <property type="term" value="P:DNA recombination"/>
    <property type="evidence" value="ECO:0007669"/>
    <property type="project" value="UniProtKB-KW"/>
</dbReference>
<keyword evidence="3" id="KW-0233">DNA recombination</keyword>
<dbReference type="Pfam" id="PF00589">
    <property type="entry name" value="Phage_integrase"/>
    <property type="match status" value="1"/>
</dbReference>
<dbReference type="CDD" id="cd01185">
    <property type="entry name" value="INTN1_C_like"/>
    <property type="match status" value="1"/>
</dbReference>
<dbReference type="RefSeq" id="WP_007756917.1">
    <property type="nucleotide sequence ID" value="NZ_JADOZO010000030.1"/>
</dbReference>
<dbReference type="InterPro" id="IPR011010">
    <property type="entry name" value="DNA_brk_join_enz"/>
</dbReference>
<dbReference type="Gene3D" id="1.10.443.10">
    <property type="entry name" value="Intergrase catalytic core"/>
    <property type="match status" value="1"/>
</dbReference>
<name>A0A7J4YK44_9BACE</name>
<dbReference type="Proteomes" id="UP000421791">
    <property type="component" value="Unassembled WGS sequence"/>
</dbReference>
<gene>
    <name evidence="6" type="ORF">F2Z09_16380</name>
    <name evidence="5" type="ORF">F2Z22_18045</name>
</gene>
<dbReference type="PANTHER" id="PTHR30349">
    <property type="entry name" value="PHAGE INTEGRASE-RELATED"/>
    <property type="match status" value="1"/>
</dbReference>
<dbReference type="EMBL" id="VWAK01000040">
    <property type="protein sequence ID" value="KAA5228204.1"/>
    <property type="molecule type" value="Genomic_DNA"/>
</dbReference>
<evidence type="ECO:0000256" key="3">
    <source>
        <dbReference type="ARBA" id="ARBA00023172"/>
    </source>
</evidence>
<dbReference type="InterPro" id="IPR050090">
    <property type="entry name" value="Tyrosine_recombinase_XerCD"/>
</dbReference>
<reference evidence="7 8" key="1">
    <citation type="journal article" date="2019" name="Nat. Med.">
        <title>A library of human gut bacterial isolates paired with longitudinal multiomics data enables mechanistic microbiome research.</title>
        <authorList>
            <person name="Poyet M."/>
            <person name="Groussin M."/>
            <person name="Gibbons S.M."/>
            <person name="Avila-Pacheco J."/>
            <person name="Jiang X."/>
            <person name="Kearney S.M."/>
            <person name="Perrotta A.R."/>
            <person name="Berdy B."/>
            <person name="Zhao S."/>
            <person name="Lieberman T.D."/>
            <person name="Swanson P.K."/>
            <person name="Smith M."/>
            <person name="Roesemann S."/>
            <person name="Alexander J.E."/>
            <person name="Rich S.A."/>
            <person name="Livny J."/>
            <person name="Vlamakis H."/>
            <person name="Clish C."/>
            <person name="Bullock K."/>
            <person name="Deik A."/>
            <person name="Scott J."/>
            <person name="Pierce K.A."/>
            <person name="Xavier R.J."/>
            <person name="Alm E.J."/>
        </authorList>
    </citation>
    <scope>NUCLEOTIDE SEQUENCE [LARGE SCALE GENOMIC DNA]</scope>
    <source>
        <strain evidence="6 8">BIOML-A2</strain>
        <strain evidence="5 7">BIOML-A6</strain>
    </source>
</reference>
<dbReference type="Proteomes" id="UP000440198">
    <property type="component" value="Unassembled WGS sequence"/>
</dbReference>
<dbReference type="InterPro" id="IPR010998">
    <property type="entry name" value="Integrase_recombinase_N"/>
</dbReference>
<dbReference type="EMBL" id="VWAG01000037">
    <property type="protein sequence ID" value="KAA5254275.1"/>
    <property type="molecule type" value="Genomic_DNA"/>
</dbReference>
<evidence type="ECO:0000259" key="4">
    <source>
        <dbReference type="Pfam" id="PF00589"/>
    </source>
</evidence>
<evidence type="ECO:0000313" key="7">
    <source>
        <dbReference type="Proteomes" id="UP000421791"/>
    </source>
</evidence>
<evidence type="ECO:0000256" key="2">
    <source>
        <dbReference type="ARBA" id="ARBA00023125"/>
    </source>
</evidence>
<protein>
    <submittedName>
        <fullName evidence="5">Site-specific integrase</fullName>
    </submittedName>
</protein>
<keyword evidence="2" id="KW-0238">DNA-binding</keyword>
<dbReference type="Gene3D" id="1.10.150.130">
    <property type="match status" value="1"/>
</dbReference>
<dbReference type="InterPro" id="IPR013762">
    <property type="entry name" value="Integrase-like_cat_sf"/>
</dbReference>
<evidence type="ECO:0000313" key="5">
    <source>
        <dbReference type="EMBL" id="KAA5228204.1"/>
    </source>
</evidence>
<dbReference type="GO" id="GO:0003677">
    <property type="term" value="F:DNA binding"/>
    <property type="evidence" value="ECO:0007669"/>
    <property type="project" value="UniProtKB-KW"/>
</dbReference>
<keyword evidence="8" id="KW-1185">Reference proteome</keyword>
<evidence type="ECO:0000313" key="8">
    <source>
        <dbReference type="Proteomes" id="UP000440198"/>
    </source>
</evidence>
<feature type="domain" description="Tyr recombinase" evidence="4">
    <location>
        <begin position="256"/>
        <end position="414"/>
    </location>
</feature>
<proteinExistence type="inferred from homology"/>
<evidence type="ECO:0000256" key="1">
    <source>
        <dbReference type="ARBA" id="ARBA00008857"/>
    </source>
</evidence>
<sequence>MMEISHSCRAFLHKNGQVMIRVRWNNRKCEVGFSVGCNADPEKWDNENQRARYNTTHKVGGKVYVARDINNRISQFLECIEESFTEYGVHSQIPTTKELKELVNEKLGRIEKEIVVDGPIEREKSFREIFNDFLEVCSIERSWSESVHHKYVQAWNHLNSCDPDISLATLNKNKMTELKKWYVKNGYRNRTTVKQFRILKFFLRWIAANGYLVEQGVLNYKVNLTVTKKEVTFLKYKELLHFASFQFPKNKEYLDRARDMFCFMAFTSLRYSDLRALKSVHILNGKIEMYTQKTNDKITIPIIENAQKIIDKYSWYHSENGTIFPVPSNQKLNDYLKEAAELAGLDREIVETYFIGTQRHEEIHKFYETISCHDGRRTFVCCSLALGISPTVVMSCTGHSDYESMKPYIEVADETQKMQMEKWNTHQYKSGIIESLEKMTPAQLKEIYEHIRSIA</sequence>